<dbReference type="InterPro" id="IPR025676">
    <property type="entry name" value="Clr5_dom"/>
</dbReference>
<evidence type="ECO:0000313" key="2">
    <source>
        <dbReference type="EMBL" id="KAK6504780.1"/>
    </source>
</evidence>
<evidence type="ECO:0000313" key="3">
    <source>
        <dbReference type="Proteomes" id="UP001370758"/>
    </source>
</evidence>
<organism evidence="2 3">
    <name type="scientific">Arthrobotrys musiformis</name>
    <dbReference type="NCBI Taxonomy" id="47236"/>
    <lineage>
        <taxon>Eukaryota</taxon>
        <taxon>Fungi</taxon>
        <taxon>Dikarya</taxon>
        <taxon>Ascomycota</taxon>
        <taxon>Pezizomycotina</taxon>
        <taxon>Orbiliomycetes</taxon>
        <taxon>Orbiliales</taxon>
        <taxon>Orbiliaceae</taxon>
        <taxon>Arthrobotrys</taxon>
    </lineage>
</organism>
<name>A0AAV9W9B6_9PEZI</name>
<evidence type="ECO:0000259" key="1">
    <source>
        <dbReference type="Pfam" id="PF14420"/>
    </source>
</evidence>
<dbReference type="Proteomes" id="UP001370758">
    <property type="component" value="Unassembled WGS sequence"/>
</dbReference>
<gene>
    <name evidence="2" type="ORF">TWF481_006719</name>
</gene>
<dbReference type="Pfam" id="PF14420">
    <property type="entry name" value="Clr5"/>
    <property type="match status" value="1"/>
</dbReference>
<sequence>MPHSSQERAPPISRETWEMHKPRILQLYIAEDRTLLETIKIMTVEHNFPAKDAQYNRQFRAWKLKKNLPTETLEEIVPQILRRKGMGKRTRVKVNGLIFDEDNIMKKYSRRRQKTFDRLRKQQATKSGVNDGSSQRLADIKVWTPSESGDSPASQTVEFVDLTQVDPPENYPSDFEVEQTWRSSGGQTSHHAHMEDDECARVEFYNTGNPDWGNTGPEGAEEYEDEMVARLLPMSLTSEDIHEFNSKAKSYALAPPMDLTQSFIERLQPDTSVGKTSWREYARQKESDFQKHMGFRRQEAASWIDLARSIAASEGTREGDEDAIDRAWLRMETELGLEPLPYRVCMQILEHRPIRGLESRKTDQDWFTAVSKVLENGFPIIRSAAEMITQVQEGYVIPMEMPRENIESADLPEEVEFSTFDSVAIHLPRFIAEFGMWHFYTAFALQETARYLSFAQQRSDCCTVRPAFPGMNESNPAQRNSFIAILLSQALISYINIGMADHPFAIDCWEMLMSNTDKFESQGPIGGFLGTVSRIPYTNYKKFLERYGPQHHRTIAAYSQLTSFSLKLLLSPDVCSQWPRSWNWDLETSLKAVFDKSFEFLLRYDSVHSRGNGRMTDNYDPTMPPQGNFKERWQHIVRGNMFDILQTFEDHELFERAITLLNKMNEWEDMRSGWMEQDGLQIKLALGRIYGKMGDYKRSLNILFKLFEETKQPGLTDWALDSIREIAIVATKNKPALYKSLEPVLLQLLTNWRLLKKPRGYLHSTLVYIFSLNQEEVESAKALTELEQVSVALNPSALGGEAFCPAGVQVSMLLQWPEDSTRGYEVPEFYGEEGIWENVTVDPFMGMI</sequence>
<dbReference type="AlphaFoldDB" id="A0AAV9W9B6"/>
<dbReference type="PANTHER" id="PTHR38788:SF3">
    <property type="entry name" value="CLR5 DOMAIN-CONTAINING PROTEIN"/>
    <property type="match status" value="1"/>
</dbReference>
<proteinExistence type="predicted"/>
<keyword evidence="3" id="KW-1185">Reference proteome</keyword>
<comment type="caution">
    <text evidence="2">The sequence shown here is derived from an EMBL/GenBank/DDBJ whole genome shotgun (WGS) entry which is preliminary data.</text>
</comment>
<protein>
    <recommendedName>
        <fullName evidence="1">Clr5 domain-containing protein</fullName>
    </recommendedName>
</protein>
<feature type="domain" description="Clr5" evidence="1">
    <location>
        <begin position="14"/>
        <end position="66"/>
    </location>
</feature>
<dbReference type="PANTHER" id="PTHR38788">
    <property type="entry name" value="CLR5 DOMAIN-CONTAINING PROTEIN"/>
    <property type="match status" value="1"/>
</dbReference>
<dbReference type="EMBL" id="JAVHJL010000004">
    <property type="protein sequence ID" value="KAK6504780.1"/>
    <property type="molecule type" value="Genomic_DNA"/>
</dbReference>
<accession>A0AAV9W9B6</accession>
<reference evidence="2 3" key="1">
    <citation type="submission" date="2023-08" db="EMBL/GenBank/DDBJ databases">
        <authorList>
            <person name="Palmer J.M."/>
        </authorList>
    </citation>
    <scope>NUCLEOTIDE SEQUENCE [LARGE SCALE GENOMIC DNA]</scope>
    <source>
        <strain evidence="2 3">TWF481</strain>
    </source>
</reference>